<dbReference type="GO" id="GO:0006897">
    <property type="term" value="P:endocytosis"/>
    <property type="evidence" value="ECO:0007669"/>
    <property type="project" value="UniProtKB-KW"/>
</dbReference>
<feature type="domain" description="VPS9" evidence="7">
    <location>
        <begin position="849"/>
        <end position="989"/>
    </location>
</feature>
<dbReference type="GO" id="GO:0030139">
    <property type="term" value="C:endocytic vesicle"/>
    <property type="evidence" value="ECO:0007669"/>
    <property type="project" value="TreeGrafter"/>
</dbReference>
<dbReference type="SMART" id="SM00167">
    <property type="entry name" value="VPS9"/>
    <property type="match status" value="1"/>
</dbReference>
<dbReference type="PROSITE" id="PS51205">
    <property type="entry name" value="VPS9"/>
    <property type="match status" value="1"/>
</dbReference>
<keyword evidence="4" id="KW-0344">Guanine-nucleotide releasing factor</keyword>
<keyword evidence="9" id="KW-1185">Reference proteome</keyword>
<reference evidence="8 9" key="1">
    <citation type="submission" date="2016-11" db="EMBL/GenBank/DDBJ databases">
        <title>The macronuclear genome of Stentor coeruleus: a giant cell with tiny introns.</title>
        <authorList>
            <person name="Slabodnick M."/>
            <person name="Ruby J.G."/>
            <person name="Reiff S.B."/>
            <person name="Swart E.C."/>
            <person name="Gosai S."/>
            <person name="Prabakaran S."/>
            <person name="Witkowska E."/>
            <person name="Larue G.E."/>
            <person name="Fisher S."/>
            <person name="Freeman R.M."/>
            <person name="Gunawardena J."/>
            <person name="Chu W."/>
            <person name="Stover N.A."/>
            <person name="Gregory B.D."/>
            <person name="Nowacki M."/>
            <person name="Derisi J."/>
            <person name="Roy S.W."/>
            <person name="Marshall W.F."/>
            <person name="Sood P."/>
        </authorList>
    </citation>
    <scope>NUCLEOTIDE SEQUENCE [LARGE SCALE GENOMIC DNA]</scope>
    <source>
        <strain evidence="8">WM001</strain>
    </source>
</reference>
<dbReference type="AlphaFoldDB" id="A0A1R2AWQ8"/>
<evidence type="ECO:0000313" key="8">
    <source>
        <dbReference type="EMBL" id="OMJ68961.1"/>
    </source>
</evidence>
<evidence type="ECO:0000259" key="7">
    <source>
        <dbReference type="PROSITE" id="PS51205"/>
    </source>
</evidence>
<dbReference type="Gene3D" id="1.10.506.10">
    <property type="entry name" value="GTPase Activation - p120gap, domain 1"/>
    <property type="match status" value="1"/>
</dbReference>
<dbReference type="Gene3D" id="1.20.1050.80">
    <property type="entry name" value="VPS9 domain"/>
    <property type="match status" value="1"/>
</dbReference>
<dbReference type="PROSITE" id="PS50018">
    <property type="entry name" value="RAS_GTPASE_ACTIV_2"/>
    <property type="match status" value="1"/>
</dbReference>
<protein>
    <recommendedName>
        <fullName evidence="10">Ras-GAP domain-containing protein</fullName>
    </recommendedName>
</protein>
<dbReference type="InterPro" id="IPR008936">
    <property type="entry name" value="Rho_GTPase_activation_prot"/>
</dbReference>
<evidence type="ECO:0000256" key="1">
    <source>
        <dbReference type="ARBA" id="ARBA00004170"/>
    </source>
</evidence>
<dbReference type="InterPro" id="IPR003123">
    <property type="entry name" value="VPS9"/>
</dbReference>
<dbReference type="GO" id="GO:0005085">
    <property type="term" value="F:guanyl-nucleotide exchange factor activity"/>
    <property type="evidence" value="ECO:0007669"/>
    <property type="project" value="UniProtKB-KW"/>
</dbReference>
<keyword evidence="3" id="KW-0254">Endocytosis</keyword>
<dbReference type="InterPro" id="IPR045046">
    <property type="entry name" value="Vps9-like"/>
</dbReference>
<dbReference type="InterPro" id="IPR001936">
    <property type="entry name" value="RasGAP_dom"/>
</dbReference>
<dbReference type="InterPro" id="IPR037191">
    <property type="entry name" value="VPS9_dom_sf"/>
</dbReference>
<dbReference type="PANTHER" id="PTHR23101:SF25">
    <property type="entry name" value="GTPASE-ACTIVATING PROTEIN AND VPS9 DOMAIN-CONTAINING PROTEIN 1"/>
    <property type="match status" value="1"/>
</dbReference>
<dbReference type="OrthoDB" id="300289at2759"/>
<dbReference type="GO" id="GO:0005829">
    <property type="term" value="C:cytosol"/>
    <property type="evidence" value="ECO:0007669"/>
    <property type="project" value="TreeGrafter"/>
</dbReference>
<name>A0A1R2AWQ8_9CILI</name>
<evidence type="ECO:0000256" key="2">
    <source>
        <dbReference type="ARBA" id="ARBA00008489"/>
    </source>
</evidence>
<dbReference type="EMBL" id="MPUH01001258">
    <property type="protein sequence ID" value="OMJ68961.1"/>
    <property type="molecule type" value="Genomic_DNA"/>
</dbReference>
<dbReference type="GO" id="GO:0016020">
    <property type="term" value="C:membrane"/>
    <property type="evidence" value="ECO:0007669"/>
    <property type="project" value="UniProtKB-SubCell"/>
</dbReference>
<dbReference type="Pfam" id="PF02204">
    <property type="entry name" value="VPS9"/>
    <property type="match status" value="1"/>
</dbReference>
<evidence type="ECO:0000256" key="4">
    <source>
        <dbReference type="ARBA" id="ARBA00022658"/>
    </source>
</evidence>
<organism evidence="8 9">
    <name type="scientific">Stentor coeruleus</name>
    <dbReference type="NCBI Taxonomy" id="5963"/>
    <lineage>
        <taxon>Eukaryota</taxon>
        <taxon>Sar</taxon>
        <taxon>Alveolata</taxon>
        <taxon>Ciliophora</taxon>
        <taxon>Postciliodesmatophora</taxon>
        <taxon>Heterotrichea</taxon>
        <taxon>Heterotrichida</taxon>
        <taxon>Stentoridae</taxon>
        <taxon>Stentor</taxon>
    </lineage>
</organism>
<evidence type="ECO:0000256" key="5">
    <source>
        <dbReference type="ARBA" id="ARBA00023136"/>
    </source>
</evidence>
<feature type="domain" description="Ras-GAP" evidence="6">
    <location>
        <begin position="136"/>
        <end position="375"/>
    </location>
</feature>
<comment type="subcellular location">
    <subcellularLocation>
        <location evidence="1">Membrane</location>
        <topology evidence="1">Peripheral membrane protein</topology>
    </subcellularLocation>
</comment>
<dbReference type="GO" id="GO:0031267">
    <property type="term" value="F:small GTPase binding"/>
    <property type="evidence" value="ECO:0007669"/>
    <property type="project" value="TreeGrafter"/>
</dbReference>
<comment type="caution">
    <text evidence="8">The sequence shown here is derived from an EMBL/GenBank/DDBJ whole genome shotgun (WGS) entry which is preliminary data.</text>
</comment>
<evidence type="ECO:0000313" key="9">
    <source>
        <dbReference type="Proteomes" id="UP000187209"/>
    </source>
</evidence>
<dbReference type="Pfam" id="PF00616">
    <property type="entry name" value="RasGAP"/>
    <property type="match status" value="1"/>
</dbReference>
<keyword evidence="5" id="KW-0472">Membrane</keyword>
<proteinExistence type="inferred from homology"/>
<dbReference type="PANTHER" id="PTHR23101">
    <property type="entry name" value="RAB GDP/GTP EXCHANGE FACTOR"/>
    <property type="match status" value="1"/>
</dbReference>
<gene>
    <name evidence="8" type="ORF">SteCoe_33441</name>
</gene>
<evidence type="ECO:0000259" key="6">
    <source>
        <dbReference type="PROSITE" id="PS50018"/>
    </source>
</evidence>
<dbReference type="Proteomes" id="UP000187209">
    <property type="component" value="Unassembled WGS sequence"/>
</dbReference>
<dbReference type="SUPFAM" id="SSF48350">
    <property type="entry name" value="GTPase activation domain, GAP"/>
    <property type="match status" value="1"/>
</dbReference>
<comment type="similarity">
    <text evidence="2">Belongs to the GAPVD1 family.</text>
</comment>
<evidence type="ECO:0000256" key="3">
    <source>
        <dbReference type="ARBA" id="ARBA00022583"/>
    </source>
</evidence>
<dbReference type="SUPFAM" id="SSF109993">
    <property type="entry name" value="VPS9 domain"/>
    <property type="match status" value="1"/>
</dbReference>
<evidence type="ECO:0008006" key="10">
    <source>
        <dbReference type="Google" id="ProtNLM"/>
    </source>
</evidence>
<accession>A0A1R2AWQ8</accession>
<sequence length="1011" mass="118481">MDEGNVSFEDWTYLQKCLKYEKIRVNHDDNEKKDLLNQLENLLKEYYSSQLIIRESQEGVTKRKRLVPDAHSCLGDNFRYAEQMVFMIRSNHEIFSFISQSCRQRREGAENLIESFGYSFFLDLIHPENTELELVNVIHRLIHSELDYLVQVTGNISNLLNENHVLKSMLRLYMRRKNQRKYMKLVFRKPLREIIHDQETMKELKLEPKAIYKTERERLLKFTNEDVVPTPPKKKSFFGNSSSKKTKPVKEQVKIEITDEEALMNPDVKNIIEARSEIIINHCKSLLNVLYKNIRTMPFGLRGICKRMADWTKELMPDCEEKTIFTLLGVFLFTSWWIPAIIDPIKSGLLQNVIINPCTLGCLKTIGTILKNLFKETYFDEPHFFVINRFINEEKDRMKQFFRDIIHFDETSFAKAKKHRNSTVPVIDKDAGMMYNYFMLTQKRINIQHFSFNSQTQKQFQHMNEMKEFKITTIMLSIDEIRFLAKLFEEKEEEMKEKGWDDLARYAKNLRSADRSGSLIQSGFLREQGLSEEDMLYLLFINKKLGPGLDKEEAYTPKHNFSTNPEDNKLLTKVIDATKNLISYLDMSIFFDPSREWSLYDIVEFVIQFSYLFENKKTNMQTSIPMKLLAQFLAAYLKSIPPSYITHNFRKLYQALIKDYEERFEFKRRLANKNKKLLLLAVNFMEKHINDIKQEIRVFESVKRKEYFLRFIKKGKVPACLLSIKDGSNLTIQVFPQSSCPHSKLASVNEFVMGSKKTGKGSHGNEATHVSNIEEFYQKFMKLDQVVQSTEREDDPCKVGEAFFEYMNVIKNILFENLKKEDDVENTCEEIEKYITSCMYNHIFPSESSIEDTNLHIKSLELDWIKPEHLDIVPANRNEDMWKLAIEAMESMETYRAPAEKLNCLLDCMSIIVNVLTLVSAGAGVSTDDSLPIIIYVVIKAKPKRLYSNLNYISKFRHSSKMIGLKGFVFQQFQSAAAFAQNADYTCLSISKEEYEINVESSRQKHGISHR</sequence>